<proteinExistence type="predicted"/>
<reference evidence="1 2" key="1">
    <citation type="submission" date="2024-01" db="EMBL/GenBank/DDBJ databases">
        <title>The genomes of 5 underutilized Papilionoideae crops provide insights into root nodulation and disease resistanc.</title>
        <authorList>
            <person name="Jiang F."/>
        </authorList>
    </citation>
    <scope>NUCLEOTIDE SEQUENCE [LARGE SCALE GENOMIC DNA]</scope>
    <source>
        <strain evidence="1">LVBAO_FW01</strain>
        <tissue evidence="1">Leaves</tissue>
    </source>
</reference>
<protein>
    <submittedName>
        <fullName evidence="1">Uncharacterized protein</fullName>
    </submittedName>
</protein>
<dbReference type="Proteomes" id="UP001367508">
    <property type="component" value="Unassembled WGS sequence"/>
</dbReference>
<organism evidence="1 2">
    <name type="scientific">Canavalia gladiata</name>
    <name type="common">Sword bean</name>
    <name type="synonym">Dolichos gladiatus</name>
    <dbReference type="NCBI Taxonomy" id="3824"/>
    <lineage>
        <taxon>Eukaryota</taxon>
        <taxon>Viridiplantae</taxon>
        <taxon>Streptophyta</taxon>
        <taxon>Embryophyta</taxon>
        <taxon>Tracheophyta</taxon>
        <taxon>Spermatophyta</taxon>
        <taxon>Magnoliopsida</taxon>
        <taxon>eudicotyledons</taxon>
        <taxon>Gunneridae</taxon>
        <taxon>Pentapetalae</taxon>
        <taxon>rosids</taxon>
        <taxon>fabids</taxon>
        <taxon>Fabales</taxon>
        <taxon>Fabaceae</taxon>
        <taxon>Papilionoideae</taxon>
        <taxon>50 kb inversion clade</taxon>
        <taxon>NPAAA clade</taxon>
        <taxon>indigoferoid/millettioid clade</taxon>
        <taxon>Phaseoleae</taxon>
        <taxon>Canavalia</taxon>
    </lineage>
</organism>
<name>A0AAN9QW22_CANGL</name>
<comment type="caution">
    <text evidence="1">The sequence shown here is derived from an EMBL/GenBank/DDBJ whole genome shotgun (WGS) entry which is preliminary data.</text>
</comment>
<gene>
    <name evidence="1" type="ORF">VNO77_15856</name>
</gene>
<accession>A0AAN9QW22</accession>
<evidence type="ECO:0000313" key="1">
    <source>
        <dbReference type="EMBL" id="KAK7345258.1"/>
    </source>
</evidence>
<sequence length="180" mass="20740">MCLVGIEPKSWGLMQRAFNHIPIALSVWQGLDFDSRTLMHATHYDHSLDPEPCHYSTYSCMLVYEMRFNIQAHRLHTFFTWKNRACIGVKANLYEATVQRVFEILLRISKGVLMRNLGLNPYPGLRSAMCVSSWISRTPLPSPSEEFLACSFFTGHQKNRSSRSRRCPLFFSPPVAQPLE</sequence>
<evidence type="ECO:0000313" key="2">
    <source>
        <dbReference type="Proteomes" id="UP001367508"/>
    </source>
</evidence>
<dbReference type="AlphaFoldDB" id="A0AAN9QW22"/>
<keyword evidence="2" id="KW-1185">Reference proteome</keyword>
<dbReference type="EMBL" id="JAYMYQ010000003">
    <property type="protein sequence ID" value="KAK7345258.1"/>
    <property type="molecule type" value="Genomic_DNA"/>
</dbReference>